<protein>
    <submittedName>
        <fullName evidence="2">NADH dehydrogenase subunit 6</fullName>
    </submittedName>
</protein>
<evidence type="ECO:0000256" key="1">
    <source>
        <dbReference type="SAM" id="Phobius"/>
    </source>
</evidence>
<proteinExistence type="predicted"/>
<dbReference type="EMBL" id="EU523754">
    <property type="protein sequence ID" value="ACA62666.1"/>
    <property type="molecule type" value="Genomic_DNA"/>
</dbReference>
<keyword evidence="1" id="KW-0812">Transmembrane</keyword>
<accession>B2CKV4</accession>
<dbReference type="AlphaFoldDB" id="B2CKV4"/>
<feature type="transmembrane region" description="Helical" evidence="1">
    <location>
        <begin position="20"/>
        <end position="37"/>
    </location>
</feature>
<keyword evidence="1" id="KW-0472">Membrane</keyword>
<evidence type="ECO:0000313" key="2">
    <source>
        <dbReference type="EMBL" id="ACA62666.1"/>
    </source>
</evidence>
<reference evidence="2" key="1">
    <citation type="journal article" date="2008" name="Mol. Biol. Evol.">
        <title>Parallel evolution of truncated transfer RNA genes in arachnid mitochondrial genomes.</title>
        <authorList>
            <person name="Masta S.E."/>
            <person name="Boore J.L."/>
        </authorList>
    </citation>
    <scope>NUCLEOTIDE SEQUENCE</scope>
</reference>
<feature type="transmembrane region" description="Helical" evidence="1">
    <location>
        <begin position="43"/>
        <end position="65"/>
    </location>
</feature>
<feature type="transmembrane region" description="Helical" evidence="1">
    <location>
        <begin position="111"/>
        <end position="131"/>
    </location>
</feature>
<feature type="transmembrane region" description="Helical" evidence="1">
    <location>
        <begin position="72"/>
        <end position="91"/>
    </location>
</feature>
<keyword evidence="2" id="KW-0496">Mitochondrion</keyword>
<geneLocation type="mitochondrion" evidence="2"/>
<sequence>MMMVILLGIMFVGSSQPMSLVLLLIFVTLSYVLYLYVVMKTFWYSFVIMIVMLSGVLVVFTYMASMSPNEKFIWSGISLMILIVVFLGVLVDGWGYPLSHVSLKLWDGWTMLVVGWLISFLLVVMLMVIWVSEWGDMAARSS</sequence>
<name>B2CKV4_9ARAC</name>
<organism evidence="2">
    <name type="scientific">Calisoga longitarsis</name>
    <dbReference type="NCBI Taxonomy" id="394809"/>
    <lineage>
        <taxon>Eukaryota</taxon>
        <taxon>Metazoa</taxon>
        <taxon>Ecdysozoa</taxon>
        <taxon>Arthropoda</taxon>
        <taxon>Chelicerata</taxon>
        <taxon>Arachnida</taxon>
        <taxon>Araneae</taxon>
        <taxon>Mygalomorphae</taxon>
        <taxon>Avicularoidea</taxon>
        <taxon>Nemesiidae</taxon>
        <taxon>Calisoga</taxon>
    </lineage>
</organism>
<gene>
    <name evidence="2" type="primary">ND6</name>
</gene>
<keyword evidence="1" id="KW-1133">Transmembrane helix</keyword>